<dbReference type="Pfam" id="PF08245">
    <property type="entry name" value="Mur_ligase_M"/>
    <property type="match status" value="1"/>
</dbReference>
<dbReference type="InterPro" id="IPR036565">
    <property type="entry name" value="Mur-like_cat_sf"/>
</dbReference>
<dbReference type="GO" id="GO:0000287">
    <property type="term" value="F:magnesium ion binding"/>
    <property type="evidence" value="ECO:0007669"/>
    <property type="project" value="UniProtKB-UniRule"/>
</dbReference>
<feature type="modified residue" description="N6-carboxylysine" evidence="7">
    <location>
        <position position="219"/>
    </location>
</feature>
<dbReference type="InterPro" id="IPR035911">
    <property type="entry name" value="MurE/MurF_N"/>
</dbReference>
<dbReference type="EMBL" id="LR134432">
    <property type="protein sequence ID" value="VEH85826.1"/>
    <property type="molecule type" value="Genomic_DNA"/>
</dbReference>
<dbReference type="KEGG" id="ladl:NCTC12735_01465"/>
<dbReference type="InterPro" id="IPR000713">
    <property type="entry name" value="Mur_ligase_N"/>
</dbReference>
<keyword evidence="2 7" id="KW-0132">Cell division</keyword>
<feature type="binding site" evidence="7">
    <location>
        <position position="185"/>
    </location>
    <ligand>
        <name>UDP-N-acetyl-alpha-D-muramoyl-L-alanyl-D-glutamate</name>
        <dbReference type="ChEBI" id="CHEBI:83900"/>
    </ligand>
</feature>
<feature type="binding site" evidence="7">
    <location>
        <position position="452"/>
    </location>
    <ligand>
        <name>meso-2,6-diaminopimelate</name>
        <dbReference type="ChEBI" id="CHEBI:57791"/>
    </ligand>
</feature>
<evidence type="ECO:0000313" key="14">
    <source>
        <dbReference type="Proteomes" id="UP000054859"/>
    </source>
</evidence>
<comment type="cofactor">
    <cofactor evidence="7">
        <name>Mg(2+)</name>
        <dbReference type="ChEBI" id="CHEBI:18420"/>
    </cofactor>
</comment>
<dbReference type="STRING" id="45056.Lade_0762"/>
<dbReference type="GO" id="GO:0071555">
    <property type="term" value="P:cell wall organization"/>
    <property type="evidence" value="ECO:0007669"/>
    <property type="project" value="UniProtKB-KW"/>
</dbReference>
<organism evidence="12 14">
    <name type="scientific">Legionella adelaidensis</name>
    <dbReference type="NCBI Taxonomy" id="45056"/>
    <lineage>
        <taxon>Bacteria</taxon>
        <taxon>Pseudomonadati</taxon>
        <taxon>Pseudomonadota</taxon>
        <taxon>Gammaproteobacteria</taxon>
        <taxon>Legionellales</taxon>
        <taxon>Legionellaceae</taxon>
        <taxon>Legionella</taxon>
    </lineage>
</organism>
<dbReference type="InterPro" id="IPR005761">
    <property type="entry name" value="UDP-N-AcMur-Glu-dNH2Pim_ligase"/>
</dbReference>
<dbReference type="Gene3D" id="3.90.190.20">
    <property type="entry name" value="Mur ligase, C-terminal domain"/>
    <property type="match status" value="1"/>
</dbReference>
<keyword evidence="13" id="KW-0614">Plasmid</keyword>
<dbReference type="Proteomes" id="UP000054859">
    <property type="component" value="Unassembled WGS sequence"/>
</dbReference>
<dbReference type="InterPro" id="IPR004101">
    <property type="entry name" value="Mur_ligase_C"/>
</dbReference>
<keyword evidence="14" id="KW-1185">Reference proteome</keyword>
<feature type="binding site" evidence="7">
    <location>
        <position position="377"/>
    </location>
    <ligand>
        <name>meso-2,6-diaminopimelate</name>
        <dbReference type="ChEBI" id="CHEBI:57791"/>
    </ligand>
</feature>
<comment type="subcellular location">
    <subcellularLocation>
        <location evidence="7 8">Cytoplasm</location>
    </subcellularLocation>
</comment>
<dbReference type="Proteomes" id="UP000281170">
    <property type="component" value="Plasmid 23"/>
</dbReference>
<dbReference type="Pfam" id="PF01225">
    <property type="entry name" value="Mur_ligase"/>
    <property type="match status" value="1"/>
</dbReference>
<feature type="binding site" evidence="7">
    <location>
        <position position="187"/>
    </location>
    <ligand>
        <name>UDP-N-acetyl-alpha-D-muramoyl-L-alanyl-D-glutamate</name>
        <dbReference type="ChEBI" id="CHEBI:83900"/>
    </ligand>
</feature>
<dbReference type="UniPathway" id="UPA00219"/>
<feature type="binding site" evidence="7">
    <location>
        <begin position="110"/>
        <end position="116"/>
    </location>
    <ligand>
        <name>ATP</name>
        <dbReference type="ChEBI" id="CHEBI:30616"/>
    </ligand>
</feature>
<dbReference type="SUPFAM" id="SSF53244">
    <property type="entry name" value="MurD-like peptide ligases, peptide-binding domain"/>
    <property type="match status" value="1"/>
</dbReference>
<keyword evidence="3 7" id="KW-0133">Cell shape</keyword>
<dbReference type="PATRIC" id="fig|45056.6.peg.789"/>
<protein>
    <recommendedName>
        <fullName evidence="7">UDP-N-acetylmuramoyl-L-alanyl-D-glutamate--2,6-diaminopimelate ligase</fullName>
        <ecNumber evidence="7">6.3.2.13</ecNumber>
    </recommendedName>
    <alternativeName>
        <fullName evidence="7">Meso-A2pm-adding enzyme</fullName>
    </alternativeName>
    <alternativeName>
        <fullName evidence="7">Meso-diaminopimelate-adding enzyme</fullName>
    </alternativeName>
    <alternativeName>
        <fullName evidence="7">UDP-MurNAc-L-Ala-D-Glu:meso-diaminopimelate ligase</fullName>
    </alternativeName>
    <alternativeName>
        <fullName evidence="7">UDP-MurNAc-tripeptide synthetase</fullName>
    </alternativeName>
    <alternativeName>
        <fullName evidence="7">UDP-N-acetylmuramyl-tripeptide synthetase</fullName>
    </alternativeName>
</protein>
<feature type="binding site" evidence="7">
    <location>
        <position position="179"/>
    </location>
    <ligand>
        <name>UDP-N-acetyl-alpha-D-muramoyl-L-alanyl-D-glutamate</name>
        <dbReference type="ChEBI" id="CHEBI:83900"/>
    </ligand>
</feature>
<comment type="pathway">
    <text evidence="7 8">Cell wall biogenesis; peptidoglycan biosynthesis.</text>
</comment>
<keyword evidence="5 7" id="KW-0131">Cell cycle</keyword>
<dbReference type="GO" id="GO:0005524">
    <property type="term" value="F:ATP binding"/>
    <property type="evidence" value="ECO:0007669"/>
    <property type="project" value="UniProtKB-UniRule"/>
</dbReference>
<evidence type="ECO:0000313" key="15">
    <source>
        <dbReference type="Proteomes" id="UP000281170"/>
    </source>
</evidence>
<dbReference type="SUPFAM" id="SSF63418">
    <property type="entry name" value="MurE/MurF N-terminal domain"/>
    <property type="match status" value="1"/>
</dbReference>
<dbReference type="EC" id="6.3.2.13" evidence="7"/>
<keyword evidence="7" id="KW-0067">ATP-binding</keyword>
<evidence type="ECO:0000256" key="2">
    <source>
        <dbReference type="ARBA" id="ARBA00022618"/>
    </source>
</evidence>
<feature type="domain" description="Mur ligase C-terminal" evidence="10">
    <location>
        <begin position="330"/>
        <end position="454"/>
    </location>
</feature>
<geneLocation type="plasmid" evidence="13 15">
    <name>23</name>
</geneLocation>
<dbReference type="RefSeq" id="WP_058461809.1">
    <property type="nucleotide sequence ID" value="NZ_CAAAHS010000005.1"/>
</dbReference>
<dbReference type="GO" id="GO:0008360">
    <property type="term" value="P:regulation of cell shape"/>
    <property type="evidence" value="ECO:0007669"/>
    <property type="project" value="UniProtKB-KW"/>
</dbReference>
<keyword evidence="7" id="KW-0460">Magnesium</keyword>
<dbReference type="EMBL" id="LNKA01000001">
    <property type="protein sequence ID" value="KTC66104.1"/>
    <property type="molecule type" value="Genomic_DNA"/>
</dbReference>
<dbReference type="PANTHER" id="PTHR23135:SF4">
    <property type="entry name" value="UDP-N-ACETYLMURAMOYL-L-ALANYL-D-GLUTAMATE--2,6-DIAMINOPIMELATE LIGASE MURE HOMOLOG, CHLOROPLASTIC"/>
    <property type="match status" value="1"/>
</dbReference>
<dbReference type="SUPFAM" id="SSF53623">
    <property type="entry name" value="MurD-like peptide ligases, catalytic domain"/>
    <property type="match status" value="1"/>
</dbReference>
<dbReference type="HAMAP" id="MF_00208">
    <property type="entry name" value="MurE"/>
    <property type="match status" value="1"/>
</dbReference>
<dbReference type="Gene3D" id="3.40.1390.10">
    <property type="entry name" value="MurE/MurF, N-terminal domain"/>
    <property type="match status" value="1"/>
</dbReference>
<feature type="domain" description="Mur ligase central" evidence="11">
    <location>
        <begin position="108"/>
        <end position="307"/>
    </location>
</feature>
<dbReference type="GO" id="GO:0009252">
    <property type="term" value="P:peptidoglycan biosynthetic process"/>
    <property type="evidence" value="ECO:0007669"/>
    <property type="project" value="UniProtKB-UniRule"/>
</dbReference>
<evidence type="ECO:0000256" key="6">
    <source>
        <dbReference type="ARBA" id="ARBA00023316"/>
    </source>
</evidence>
<evidence type="ECO:0000256" key="3">
    <source>
        <dbReference type="ARBA" id="ARBA00022960"/>
    </source>
</evidence>
<evidence type="ECO:0000256" key="4">
    <source>
        <dbReference type="ARBA" id="ARBA00022984"/>
    </source>
</evidence>
<proteinExistence type="inferred from homology"/>
<sequence>MKLAELLNPWLNQPLAETEITGIQNDSRKVEPGELFLAYPGAAADGRLFIESAIKAGATAVAYESQDLPTSLTFHVPLIPIAGLSGKIAAIANRYYKYPSRQLNVCGVTGTNGKTTIAYLLAQAYGLLNREAAYIGTLGQGKIGNIVPIGNTTPDALLLQKIFYQFKKEGITQVCMEVSSHALDQGRVEGVLFKQAIFTNLSHEHLDYHHTMEAYAAAKAKLFMNDSLHTAIINEDDSFHDLMAAHLPRHCQKISYGLTKGTIRAVRCQMGMHGSEFVIKTQKEELPTQIQLLGMFNIYNALAVFASLVAEGFAPKAVAEILPELHASPGRMERVLNKPLALVDYAHTPDALENALVTLNQLKMDRLIVVFGCGGDRDKSKRPIMAKIAERYADVIIVTSDNPRTEDPAKIIEEILAGITNSAKVTSFVEREAAILHALKIAREKDIILVAGKGHEDYQEVGKQKIHFSDQEILRK</sequence>
<comment type="catalytic activity">
    <reaction evidence="7">
        <text>UDP-N-acetyl-alpha-D-muramoyl-L-alanyl-D-glutamate + meso-2,6-diaminopimelate + ATP = UDP-N-acetyl-alpha-D-muramoyl-L-alanyl-gamma-D-glutamyl-meso-2,6-diaminopimelate + ADP + phosphate + H(+)</text>
        <dbReference type="Rhea" id="RHEA:23676"/>
        <dbReference type="ChEBI" id="CHEBI:15378"/>
        <dbReference type="ChEBI" id="CHEBI:30616"/>
        <dbReference type="ChEBI" id="CHEBI:43474"/>
        <dbReference type="ChEBI" id="CHEBI:57791"/>
        <dbReference type="ChEBI" id="CHEBI:83900"/>
        <dbReference type="ChEBI" id="CHEBI:83905"/>
        <dbReference type="ChEBI" id="CHEBI:456216"/>
        <dbReference type="EC" id="6.3.2.13"/>
    </reaction>
</comment>
<dbReference type="NCBIfam" id="NF001126">
    <property type="entry name" value="PRK00139.1-4"/>
    <property type="match status" value="1"/>
</dbReference>
<feature type="binding site" evidence="7">
    <location>
        <position position="27"/>
    </location>
    <ligand>
        <name>UDP-N-acetyl-alpha-D-muramoyl-L-alanyl-D-glutamate</name>
        <dbReference type="ChEBI" id="CHEBI:83900"/>
    </ligand>
</feature>
<evidence type="ECO:0000256" key="1">
    <source>
        <dbReference type="ARBA" id="ARBA00005898"/>
    </source>
</evidence>
<comment type="caution">
    <text evidence="7">Lacks conserved residue(s) required for the propagation of feature annotation.</text>
</comment>
<feature type="binding site" evidence="7">
    <location>
        <position position="456"/>
    </location>
    <ligand>
        <name>meso-2,6-diaminopimelate</name>
        <dbReference type="ChEBI" id="CHEBI:57791"/>
    </ligand>
</feature>
<feature type="domain" description="Mur ligase N-terminal catalytic" evidence="9">
    <location>
        <begin position="19"/>
        <end position="96"/>
    </location>
</feature>
<reference evidence="12 14" key="1">
    <citation type="submission" date="2015-11" db="EMBL/GenBank/DDBJ databases">
        <title>Identification of large and diverse effector repertoires of 38 Legionella species.</title>
        <authorList>
            <person name="Burstein D."/>
            <person name="Amaro F."/>
            <person name="Zusman T."/>
            <person name="Lifshitz Z."/>
            <person name="Cohen O."/>
            <person name="Gilbert J.A."/>
            <person name="Pupko T."/>
            <person name="Shuman H.A."/>
            <person name="Segal G."/>
        </authorList>
    </citation>
    <scope>NUCLEOTIDE SEQUENCE [LARGE SCALE GENOMIC DNA]</scope>
    <source>
        <strain evidence="12 14">1762-AUS-E</strain>
    </source>
</reference>
<feature type="binding site" evidence="7">
    <location>
        <position position="151"/>
    </location>
    <ligand>
        <name>UDP-N-acetyl-alpha-D-muramoyl-L-alanyl-D-glutamate</name>
        <dbReference type="ChEBI" id="CHEBI:83900"/>
    </ligand>
</feature>
<dbReference type="InterPro" id="IPR036615">
    <property type="entry name" value="Mur_ligase_C_dom_sf"/>
</dbReference>
<evidence type="ECO:0000259" key="9">
    <source>
        <dbReference type="Pfam" id="PF01225"/>
    </source>
</evidence>
<reference evidence="13 15" key="2">
    <citation type="submission" date="2018-12" db="EMBL/GenBank/DDBJ databases">
        <authorList>
            <consortium name="Pathogen Informatics"/>
        </authorList>
    </citation>
    <scope>NUCLEOTIDE SEQUENCE [LARGE SCALE GENOMIC DNA]</scope>
    <source>
        <strain evidence="13 15">NCTC12735</strain>
        <plasmid evidence="15">23</plasmid>
    </source>
</reference>
<dbReference type="GO" id="GO:0051301">
    <property type="term" value="P:cell division"/>
    <property type="evidence" value="ECO:0007669"/>
    <property type="project" value="UniProtKB-KW"/>
</dbReference>
<comment type="similarity">
    <text evidence="1 7">Belongs to the MurCDEF family. MurE subfamily.</text>
</comment>
<comment type="PTM">
    <text evidence="7">Carboxylation is probably crucial for Mg(2+) binding and, consequently, for the gamma-phosphate positioning of ATP.</text>
</comment>
<dbReference type="GO" id="GO:0008765">
    <property type="term" value="F:UDP-N-acetylmuramoylalanyl-D-glutamate-2,6-diaminopimelate ligase activity"/>
    <property type="evidence" value="ECO:0007669"/>
    <property type="project" value="UniProtKB-UniRule"/>
</dbReference>
<dbReference type="Gene3D" id="3.40.1190.10">
    <property type="entry name" value="Mur-like, catalytic domain"/>
    <property type="match status" value="1"/>
</dbReference>
<evidence type="ECO:0000256" key="7">
    <source>
        <dbReference type="HAMAP-Rule" id="MF_00208"/>
    </source>
</evidence>
<feature type="binding site" evidence="7">
    <location>
        <begin position="401"/>
        <end position="404"/>
    </location>
    <ligand>
        <name>meso-2,6-diaminopimelate</name>
        <dbReference type="ChEBI" id="CHEBI:57791"/>
    </ligand>
</feature>
<dbReference type="NCBIfam" id="TIGR01085">
    <property type="entry name" value="murE"/>
    <property type="match status" value="1"/>
</dbReference>
<keyword evidence="7" id="KW-0963">Cytoplasm</keyword>
<dbReference type="GO" id="GO:0005737">
    <property type="term" value="C:cytoplasm"/>
    <property type="evidence" value="ECO:0007669"/>
    <property type="project" value="UniProtKB-SubCell"/>
</dbReference>
<name>A0A0W0R4W9_9GAMM</name>
<feature type="binding site" evidence="7">
    <location>
        <begin position="152"/>
        <end position="153"/>
    </location>
    <ligand>
        <name>UDP-N-acetyl-alpha-D-muramoyl-L-alanyl-D-glutamate</name>
        <dbReference type="ChEBI" id="CHEBI:83900"/>
    </ligand>
</feature>
<dbReference type="Pfam" id="PF02875">
    <property type="entry name" value="Mur_ligase_C"/>
    <property type="match status" value="1"/>
</dbReference>
<dbReference type="NCBIfam" id="NF001124">
    <property type="entry name" value="PRK00139.1-2"/>
    <property type="match status" value="1"/>
</dbReference>
<dbReference type="AlphaFoldDB" id="A0A0W0R4W9"/>
<comment type="function">
    <text evidence="7">Catalyzes the addition of meso-diaminopimelic acid to the nucleotide precursor UDP-N-acetylmuramoyl-L-alanyl-D-glutamate (UMAG) in the biosynthesis of bacterial cell-wall peptidoglycan.</text>
</comment>
<accession>A0A0W0R4W9</accession>
<evidence type="ECO:0000259" key="10">
    <source>
        <dbReference type="Pfam" id="PF02875"/>
    </source>
</evidence>
<keyword evidence="4 7" id="KW-0573">Peptidoglycan synthesis</keyword>
<evidence type="ECO:0000259" key="11">
    <source>
        <dbReference type="Pfam" id="PF08245"/>
    </source>
</evidence>
<evidence type="ECO:0000256" key="8">
    <source>
        <dbReference type="RuleBase" id="RU004135"/>
    </source>
</evidence>
<gene>
    <name evidence="7 12" type="primary">murE</name>
    <name evidence="12" type="ORF">Lade_0762</name>
    <name evidence="13" type="ORF">NCTC12735_01465</name>
</gene>
<dbReference type="OrthoDB" id="9800958at2"/>
<keyword evidence="6 7" id="KW-0961">Cell wall biogenesis/degradation</keyword>
<dbReference type="PANTHER" id="PTHR23135">
    <property type="entry name" value="MUR LIGASE FAMILY MEMBER"/>
    <property type="match status" value="1"/>
</dbReference>
<keyword evidence="7 12" id="KW-0436">Ligase</keyword>
<evidence type="ECO:0000256" key="5">
    <source>
        <dbReference type="ARBA" id="ARBA00023306"/>
    </source>
</evidence>
<feature type="short sequence motif" description="Meso-diaminopimelate recognition motif" evidence="7">
    <location>
        <begin position="401"/>
        <end position="404"/>
    </location>
</feature>
<keyword evidence="7" id="KW-0547">Nucleotide-binding</keyword>
<evidence type="ECO:0000313" key="13">
    <source>
        <dbReference type="EMBL" id="VEH85826.1"/>
    </source>
</evidence>
<dbReference type="InterPro" id="IPR013221">
    <property type="entry name" value="Mur_ligase_cen"/>
</dbReference>
<evidence type="ECO:0000313" key="12">
    <source>
        <dbReference type="EMBL" id="KTC66104.1"/>
    </source>
</evidence>